<dbReference type="InterPro" id="IPR023614">
    <property type="entry name" value="Porin_dom_sf"/>
</dbReference>
<dbReference type="InterPro" id="IPR011486">
    <property type="entry name" value="BBP2"/>
</dbReference>
<sequence>MNQLPFSQLNNLSASLKCHVRHSQPMAIKALIYYLLFLPFGMQGKAFELFDSVQVHGFASQAMFLTSGNNMFGPSISNPGFDFTELGINGSWLPLPNLRLSMQILSRRDGAWSNGSPVLDFGLMDYSYNFTSDYRLGIRAGRVRQPYGLYNDTRDVAFTRPSILLPQSIYYEGTRDFTISADGLLAYGEIRKPWGNLNLELFGGYARTDNKETQYSFIQQTYYGTLASDPGFVGRLSYETYDGALRLALSGAYTSMRYKPNPSGDNLPRGNIGFDPILISAQYNTEKWTFSSEYSYNFFSNSGFGPPLDFSTNGESYYFQAAYRFAPKWELMGRYEAYYPNVDDESGKAFHQKYGQPAYTQFAKILTLGLRYDITPWMMVRAEYDYTNGTALLTPQSTLNAQTGNPDYFNTVQYWNTFGFLVSFRF</sequence>
<evidence type="ECO:0008006" key="3">
    <source>
        <dbReference type="Google" id="ProtNLM"/>
    </source>
</evidence>
<dbReference type="Gene3D" id="2.40.160.10">
    <property type="entry name" value="Porin"/>
    <property type="match status" value="1"/>
</dbReference>
<organism evidence="1 2">
    <name type="scientific">Candidatus Methylumidiphilus alinenensis</name>
    <dbReference type="NCBI Taxonomy" id="2202197"/>
    <lineage>
        <taxon>Bacteria</taxon>
        <taxon>Pseudomonadati</taxon>
        <taxon>Pseudomonadota</taxon>
        <taxon>Gammaproteobacteria</taxon>
        <taxon>Methylococcales</taxon>
        <taxon>Candidatus Methylumidiphilus</taxon>
    </lineage>
</organism>
<dbReference type="Pfam" id="PF07642">
    <property type="entry name" value="BBP2"/>
    <property type="match status" value="1"/>
</dbReference>
<comment type="caution">
    <text evidence="1">The sequence shown here is derived from an EMBL/GenBank/DDBJ whole genome shotgun (WGS) entry which is preliminary data.</text>
</comment>
<accession>A0A2W4QFL9</accession>
<dbReference type="EMBL" id="QJPH01000541">
    <property type="protein sequence ID" value="PZN70843.1"/>
    <property type="molecule type" value="Genomic_DNA"/>
</dbReference>
<proteinExistence type="predicted"/>
<dbReference type="AlphaFoldDB" id="A0A2W4QFL9"/>
<gene>
    <name evidence="1" type="ORF">DM484_27750</name>
</gene>
<dbReference type="SUPFAM" id="SSF56935">
    <property type="entry name" value="Porins"/>
    <property type="match status" value="1"/>
</dbReference>
<name>A0A2W4QFL9_9GAMM</name>
<evidence type="ECO:0000313" key="1">
    <source>
        <dbReference type="EMBL" id="PZN70843.1"/>
    </source>
</evidence>
<reference evidence="1 2" key="1">
    <citation type="journal article" date="2018" name="Aquat. Microb. Ecol.">
        <title>Gammaproteobacterial methanotrophs dominate.</title>
        <authorList>
            <person name="Rissanen A.J."/>
            <person name="Saarenheimo J."/>
            <person name="Tiirola M."/>
            <person name="Peura S."/>
            <person name="Aalto S.L."/>
            <person name="Karvinen A."/>
            <person name="Nykanen H."/>
        </authorList>
    </citation>
    <scope>NUCLEOTIDE SEQUENCE [LARGE SCALE GENOMIC DNA]</scope>
    <source>
        <strain evidence="1">AMbin10</strain>
    </source>
</reference>
<dbReference type="Proteomes" id="UP000249396">
    <property type="component" value="Unassembled WGS sequence"/>
</dbReference>
<evidence type="ECO:0000313" key="2">
    <source>
        <dbReference type="Proteomes" id="UP000249396"/>
    </source>
</evidence>
<protein>
    <recommendedName>
        <fullName evidence="3">DUF3570 domain-containing protein</fullName>
    </recommendedName>
</protein>